<feature type="region of interest" description="Disordered" evidence="1">
    <location>
        <begin position="1"/>
        <end position="48"/>
    </location>
</feature>
<protein>
    <submittedName>
        <fullName evidence="2">Uncharacterized protein</fullName>
    </submittedName>
</protein>
<comment type="caution">
    <text evidence="2">The sequence shown here is derived from an EMBL/GenBank/DDBJ whole genome shotgun (WGS) entry which is preliminary data.</text>
</comment>
<feature type="region of interest" description="Disordered" evidence="1">
    <location>
        <begin position="139"/>
        <end position="174"/>
    </location>
</feature>
<organism evidence="2 3">
    <name type="scientific">Filobasidium floriforme</name>
    <dbReference type="NCBI Taxonomy" id="5210"/>
    <lineage>
        <taxon>Eukaryota</taxon>
        <taxon>Fungi</taxon>
        <taxon>Dikarya</taxon>
        <taxon>Basidiomycota</taxon>
        <taxon>Agaricomycotina</taxon>
        <taxon>Tremellomycetes</taxon>
        <taxon>Filobasidiales</taxon>
        <taxon>Filobasidiaceae</taxon>
        <taxon>Filobasidium</taxon>
    </lineage>
</organism>
<proteinExistence type="predicted"/>
<feature type="compositionally biased region" description="Basic and acidic residues" evidence="1">
    <location>
        <begin position="149"/>
        <end position="163"/>
    </location>
</feature>
<dbReference type="Proteomes" id="UP000812966">
    <property type="component" value="Unassembled WGS sequence"/>
</dbReference>
<evidence type="ECO:0000313" key="3">
    <source>
        <dbReference type="Proteomes" id="UP000812966"/>
    </source>
</evidence>
<reference evidence="2" key="1">
    <citation type="submission" date="2020-04" db="EMBL/GenBank/DDBJ databases">
        <title>Analysis of mating type loci in Filobasidium floriforme.</title>
        <authorList>
            <person name="Nowrousian M."/>
        </authorList>
    </citation>
    <scope>NUCLEOTIDE SEQUENCE</scope>
    <source>
        <strain evidence="2">CBS 6242</strain>
    </source>
</reference>
<accession>A0A8K0JH97</accession>
<feature type="region of interest" description="Disordered" evidence="1">
    <location>
        <begin position="75"/>
        <end position="100"/>
    </location>
</feature>
<name>A0A8K0JH97_9TREE</name>
<feature type="compositionally biased region" description="Polar residues" evidence="1">
    <location>
        <begin position="30"/>
        <end position="47"/>
    </location>
</feature>
<evidence type="ECO:0000256" key="1">
    <source>
        <dbReference type="SAM" id="MobiDB-lite"/>
    </source>
</evidence>
<dbReference type="AlphaFoldDB" id="A0A8K0JH97"/>
<sequence length="386" mass="43656">MTQHGHDPLLPGCGDTPTTEDYDKWFTETWGGQASQRSSSPQVSARWNSADEELSVGTAAGLTTEKSVISRAQHDATDAECAPSAHTPMRSRGLEHRDRDPLQHERDALFPVSSTSSILDPNTSLVFQLLAETLYSSHTPASSQNTLFPRDDSSVDPPTHETDSDPPTDQDLSMSPILPGSLHCARNFHLYRNTGVKHLWYVVFTPRSESDKDHNGFQIEFFPPRGRMNTSGVYTTVRNRVSRIKYQWNFLVSEMSLNKAGDPPAFFLLANDNPIISLLTERALKEISKQLKVIMMPFRRQCQSKKERIAWISENRQRWITTIDELNSRMAVLGLALQVRDMLNYMAGTRLASYARLDETETAESLANKRDILWYQAGTYRLVNHL</sequence>
<keyword evidence="3" id="KW-1185">Reference proteome</keyword>
<dbReference type="EMBL" id="JABELV010000209">
    <property type="protein sequence ID" value="KAG7528075.1"/>
    <property type="molecule type" value="Genomic_DNA"/>
</dbReference>
<evidence type="ECO:0000313" key="2">
    <source>
        <dbReference type="EMBL" id="KAG7528075.1"/>
    </source>
</evidence>
<gene>
    <name evidence="2" type="ORF">FFLO_06428</name>
</gene>